<dbReference type="RefSeq" id="WP_203942018.1">
    <property type="nucleotide sequence ID" value="NZ_BOOR01000002.1"/>
</dbReference>
<organism evidence="1 2">
    <name type="scientific">Planotetraspora thailandica</name>
    <dbReference type="NCBI Taxonomy" id="487172"/>
    <lineage>
        <taxon>Bacteria</taxon>
        <taxon>Bacillati</taxon>
        <taxon>Actinomycetota</taxon>
        <taxon>Actinomycetes</taxon>
        <taxon>Streptosporangiales</taxon>
        <taxon>Streptosporangiaceae</taxon>
        <taxon>Planotetraspora</taxon>
    </lineage>
</organism>
<protein>
    <submittedName>
        <fullName evidence="1">Uncharacterized protein</fullName>
    </submittedName>
</protein>
<name>A0A8J3XSZ2_9ACTN</name>
<dbReference type="EMBL" id="BOOR01000002">
    <property type="protein sequence ID" value="GII51694.1"/>
    <property type="molecule type" value="Genomic_DNA"/>
</dbReference>
<gene>
    <name evidence="1" type="ORF">Pth03_00830</name>
</gene>
<evidence type="ECO:0000313" key="1">
    <source>
        <dbReference type="EMBL" id="GII51694.1"/>
    </source>
</evidence>
<keyword evidence="2" id="KW-1185">Reference proteome</keyword>
<proteinExistence type="predicted"/>
<evidence type="ECO:0000313" key="2">
    <source>
        <dbReference type="Proteomes" id="UP000605992"/>
    </source>
</evidence>
<comment type="caution">
    <text evidence="1">The sequence shown here is derived from an EMBL/GenBank/DDBJ whole genome shotgun (WGS) entry which is preliminary data.</text>
</comment>
<dbReference type="Proteomes" id="UP000605992">
    <property type="component" value="Unassembled WGS sequence"/>
</dbReference>
<dbReference type="AlphaFoldDB" id="A0A8J3XSZ2"/>
<sequence length="66" mass="6895">MELRSIVATPMANTQISVRLRQAAMAAAAAPSAPMDVPYGPSPACAEKKLGCSNRVQAALLVRDAR</sequence>
<reference evidence="1" key="1">
    <citation type="submission" date="2021-01" db="EMBL/GenBank/DDBJ databases">
        <title>Whole genome shotgun sequence of Planotetraspora thailandica NBRC 104271.</title>
        <authorList>
            <person name="Komaki H."/>
            <person name="Tamura T."/>
        </authorList>
    </citation>
    <scope>NUCLEOTIDE SEQUENCE</scope>
    <source>
        <strain evidence="1">NBRC 104271</strain>
    </source>
</reference>
<accession>A0A8J3XSZ2</accession>